<evidence type="ECO:0000259" key="4">
    <source>
        <dbReference type="Pfam" id="PF01420"/>
    </source>
</evidence>
<dbReference type="OrthoDB" id="512700at2"/>
<organism evidence="5 6">
    <name type="scientific">Shimia haliotis</name>
    <dbReference type="NCBI Taxonomy" id="1280847"/>
    <lineage>
        <taxon>Bacteria</taxon>
        <taxon>Pseudomonadati</taxon>
        <taxon>Pseudomonadota</taxon>
        <taxon>Alphaproteobacteria</taxon>
        <taxon>Rhodobacterales</taxon>
        <taxon>Roseobacteraceae</taxon>
    </lineage>
</organism>
<feature type="domain" description="Type I restriction modification DNA specificity" evidence="4">
    <location>
        <begin position="19"/>
        <end position="196"/>
    </location>
</feature>
<dbReference type="CDD" id="cd17517">
    <property type="entry name" value="RMtype1_S_EcoKI_StySPI-TRD2-CR2_like"/>
    <property type="match status" value="1"/>
</dbReference>
<feature type="domain" description="Type I restriction modification DNA specificity" evidence="4">
    <location>
        <begin position="228"/>
        <end position="382"/>
    </location>
</feature>
<proteinExistence type="inferred from homology"/>
<dbReference type="PANTHER" id="PTHR30408:SF13">
    <property type="entry name" value="TYPE I RESTRICTION ENZYME HINDI SPECIFICITY SUBUNIT"/>
    <property type="match status" value="1"/>
</dbReference>
<dbReference type="Gene3D" id="1.10.287.1120">
    <property type="entry name" value="Bipartite methylase S protein"/>
    <property type="match status" value="1"/>
</dbReference>
<evidence type="ECO:0000256" key="3">
    <source>
        <dbReference type="ARBA" id="ARBA00023125"/>
    </source>
</evidence>
<sequence length="394" mass="44207">MTQTEQHNVPALRFPGFEEAWESKTLGDFFTFKNGVNANKSAYGTGRKFINVLDIISEAPITSDNIIGSVEISDREFEKNEVRYGDILFQRSSETREEVGQSNVYMDHENTATFGGFVIRGRPRTTIEPEYFHNLLKTWRVRKDMTARSGGSTRYNVGQESLSVVPITLAPSLPEQRKIAGFLVAVDERIAQLARKRSLLEDYKKGCMQQLFSQSIRFKDDQGNDFPDWEEKRLGEVATKTASSISATSLESSPGEYPVYGASGITGHVDYYSSGDYHIGVVKDGAGVGRLHFCPPKSSVLGTLESVKASGENSIKFIFYWMSQINFAAYSTGSTVPHVYFKDYGKKRGRFPHPDEQQKIADFLSAIDKKIDLVTQELEQAKAFKKGLLQQMFV</sequence>
<protein>
    <submittedName>
        <fullName evidence="5">Type I restriction enzyme, S subunit</fullName>
    </submittedName>
</protein>
<dbReference type="InterPro" id="IPR000055">
    <property type="entry name" value="Restrct_endonuc_typeI_TRD"/>
</dbReference>
<evidence type="ECO:0000256" key="2">
    <source>
        <dbReference type="ARBA" id="ARBA00022747"/>
    </source>
</evidence>
<dbReference type="GO" id="GO:0003677">
    <property type="term" value="F:DNA binding"/>
    <property type="evidence" value="ECO:0007669"/>
    <property type="project" value="UniProtKB-KW"/>
</dbReference>
<evidence type="ECO:0000313" key="5">
    <source>
        <dbReference type="EMBL" id="SFL43457.1"/>
    </source>
</evidence>
<gene>
    <name evidence="5" type="ORF">SAMN04488036_1155</name>
</gene>
<keyword evidence="3" id="KW-0238">DNA-binding</keyword>
<dbReference type="Pfam" id="PF01420">
    <property type="entry name" value="Methylase_S"/>
    <property type="match status" value="2"/>
</dbReference>
<dbReference type="RefSeq" id="WP_093326180.1">
    <property type="nucleotide sequence ID" value="NZ_FOSZ01000015.1"/>
</dbReference>
<keyword evidence="2" id="KW-0680">Restriction system</keyword>
<dbReference type="SUPFAM" id="SSF116734">
    <property type="entry name" value="DNA methylase specificity domain"/>
    <property type="match status" value="2"/>
</dbReference>
<dbReference type="AlphaFoldDB" id="A0A1I4HNY2"/>
<reference evidence="6" key="1">
    <citation type="submission" date="2016-10" db="EMBL/GenBank/DDBJ databases">
        <authorList>
            <person name="Varghese N."/>
            <person name="Submissions S."/>
        </authorList>
    </citation>
    <scope>NUCLEOTIDE SEQUENCE [LARGE SCALE GENOMIC DNA]</scope>
    <source>
        <strain evidence="6">DSM 28453</strain>
    </source>
</reference>
<dbReference type="STRING" id="1280847.SAMN04488036_1155"/>
<dbReference type="InterPro" id="IPR052021">
    <property type="entry name" value="Type-I_RS_S_subunit"/>
</dbReference>
<dbReference type="InterPro" id="IPR044946">
    <property type="entry name" value="Restrct_endonuc_typeI_TRD_sf"/>
</dbReference>
<keyword evidence="6" id="KW-1185">Reference proteome</keyword>
<dbReference type="EMBL" id="FOSZ01000015">
    <property type="protein sequence ID" value="SFL43457.1"/>
    <property type="molecule type" value="Genomic_DNA"/>
</dbReference>
<dbReference type="PANTHER" id="PTHR30408">
    <property type="entry name" value="TYPE-1 RESTRICTION ENZYME ECOKI SPECIFICITY PROTEIN"/>
    <property type="match status" value="1"/>
</dbReference>
<dbReference type="Gene3D" id="3.90.220.20">
    <property type="entry name" value="DNA methylase specificity domains"/>
    <property type="match status" value="2"/>
</dbReference>
<evidence type="ECO:0000313" key="6">
    <source>
        <dbReference type="Proteomes" id="UP000198851"/>
    </source>
</evidence>
<evidence type="ECO:0000256" key="1">
    <source>
        <dbReference type="ARBA" id="ARBA00010923"/>
    </source>
</evidence>
<comment type="similarity">
    <text evidence="1">Belongs to the type-I restriction system S methylase family.</text>
</comment>
<dbReference type="GO" id="GO:0009307">
    <property type="term" value="P:DNA restriction-modification system"/>
    <property type="evidence" value="ECO:0007669"/>
    <property type="project" value="UniProtKB-KW"/>
</dbReference>
<accession>A0A1I4HNY2</accession>
<dbReference type="Proteomes" id="UP000198851">
    <property type="component" value="Unassembled WGS sequence"/>
</dbReference>
<name>A0A1I4HNY2_9RHOB</name>